<dbReference type="Proteomes" id="UP000887580">
    <property type="component" value="Unplaced"/>
</dbReference>
<name>A0AC35G9C4_9BILA</name>
<organism evidence="1 2">
    <name type="scientific">Panagrolaimus sp. PS1159</name>
    <dbReference type="NCBI Taxonomy" id="55785"/>
    <lineage>
        <taxon>Eukaryota</taxon>
        <taxon>Metazoa</taxon>
        <taxon>Ecdysozoa</taxon>
        <taxon>Nematoda</taxon>
        <taxon>Chromadorea</taxon>
        <taxon>Rhabditida</taxon>
        <taxon>Tylenchina</taxon>
        <taxon>Panagrolaimomorpha</taxon>
        <taxon>Panagrolaimoidea</taxon>
        <taxon>Panagrolaimidae</taxon>
        <taxon>Panagrolaimus</taxon>
    </lineage>
</organism>
<protein>
    <submittedName>
        <fullName evidence="2">Uncharacterized protein</fullName>
    </submittedName>
</protein>
<reference evidence="2" key="1">
    <citation type="submission" date="2022-11" db="UniProtKB">
        <authorList>
            <consortium name="WormBaseParasite"/>
        </authorList>
    </citation>
    <scope>IDENTIFICATION</scope>
</reference>
<evidence type="ECO:0000313" key="2">
    <source>
        <dbReference type="WBParaSite" id="PS1159_v2.g2879.t1"/>
    </source>
</evidence>
<sequence length="205" mass="21867">MNPDTTAASLMQQNHQLKNANAQQQQQRQQQHYPVVGGVETSSCSSNSIGAAAATVFDDLSSLPPPPPQLQGGANTEATIRCRPQVPPKPQIDLVRYSMANAKEDDLDAILGELYELGKQLSTDEGSNNFLMGLPALPVSSSQSSQLHITAHNAKTRADSHHSLTHLQPDEVVNIPPRVNTDFCASPDVDSAFGDSSSTDSIVAL</sequence>
<dbReference type="WBParaSite" id="PS1159_v2.g2879.t1">
    <property type="protein sequence ID" value="PS1159_v2.g2879.t1"/>
    <property type="gene ID" value="PS1159_v2.g2879"/>
</dbReference>
<accession>A0AC35G9C4</accession>
<proteinExistence type="predicted"/>
<evidence type="ECO:0000313" key="1">
    <source>
        <dbReference type="Proteomes" id="UP000887580"/>
    </source>
</evidence>